<feature type="transmembrane region" description="Helical" evidence="7">
    <location>
        <begin position="166"/>
        <end position="187"/>
    </location>
</feature>
<evidence type="ECO:0000313" key="8">
    <source>
        <dbReference type="EMBL" id="OEJ86818.1"/>
    </source>
</evidence>
<evidence type="ECO:0000256" key="6">
    <source>
        <dbReference type="SAM" id="MobiDB-lite"/>
    </source>
</evidence>
<evidence type="ECO:0000256" key="7">
    <source>
        <dbReference type="SAM" id="Phobius"/>
    </source>
</evidence>
<sequence>MSILEVILKKLEIPESKRTSNSVLRNRDLLPIPKNHQTWGFFSNFSYWGLLSFQIGTYSAASSASSIGMSYGNIILAYFVGDIITLLFTIANSYQGLNYKVGYTLTQRFVFGIYGSGLGILIRILMSIVNYGSNAFMGAYCVNLMIECIWPQYLNMKNTLSSSVAMSTKELIGFLIFHLLCVFAYYIKPYRINHLLNISSFLCMASFIGLVCYLTHKAGGVGSGFSGSSQTIHGKEFATQFVYMASYWFGSVSPGCVNQSDYSRFCNNQFTMNLGIALGLLIPTTVVPIMGVVGTSAAMKAYNVDAEDVWQPYQICELILNDHYTAKARCGIFFCGLSWTLSQLAYNISSCGVPAGFDASGVLPKYINIYRGAMACAVLSFACQPWNFFNSSSTFLTVMSSFGVVMTPILAIMICDNFCIRKQKYSVTQGFVVHGDYYFSKGVNWRAVVAWVVATAPGLPGIYYQIHTPENPTTAQTGIMNYFYANCFTSSLLSFFLYWGSCLIWPVQQSIPDDKDYYNAFSAEDARKRNMIPYCELTEEELQSVGMSKKHDDDDEDTSSTDVASVDELKKSEEGVIEESVSINSKKTSNPNTSEDEVPSNEYGSIKSDGVYGKLNKLTNKMKQKLNI</sequence>
<comment type="caution">
    <text evidence="8">The sequence shown here is derived from an EMBL/GenBank/DDBJ whole genome shotgun (WGS) entry which is preliminary data.</text>
</comment>
<dbReference type="PANTHER" id="PTHR30618">
    <property type="entry name" value="NCS1 FAMILY PURINE/PYRIMIDINE TRANSPORTER"/>
    <property type="match status" value="1"/>
</dbReference>
<feature type="transmembrane region" description="Helical" evidence="7">
    <location>
        <begin position="39"/>
        <end position="61"/>
    </location>
</feature>
<feature type="transmembrane region" description="Helical" evidence="7">
    <location>
        <begin position="369"/>
        <end position="389"/>
    </location>
</feature>
<dbReference type="Pfam" id="PF02133">
    <property type="entry name" value="Transp_cyt_pur"/>
    <property type="match status" value="1"/>
</dbReference>
<dbReference type="Proteomes" id="UP000095358">
    <property type="component" value="Unassembled WGS sequence"/>
</dbReference>
<name>A0A1E5RIT0_HANUV</name>
<feature type="transmembrane region" description="Helical" evidence="7">
    <location>
        <begin position="483"/>
        <end position="505"/>
    </location>
</feature>
<keyword evidence="3 7" id="KW-0812">Transmembrane</keyword>
<organism evidence="8 9">
    <name type="scientific">Hanseniaspora uvarum</name>
    <name type="common">Yeast</name>
    <name type="synonym">Kloeckera apiculata</name>
    <dbReference type="NCBI Taxonomy" id="29833"/>
    <lineage>
        <taxon>Eukaryota</taxon>
        <taxon>Fungi</taxon>
        <taxon>Dikarya</taxon>
        <taxon>Ascomycota</taxon>
        <taxon>Saccharomycotina</taxon>
        <taxon>Saccharomycetes</taxon>
        <taxon>Saccharomycodales</taxon>
        <taxon>Saccharomycodaceae</taxon>
        <taxon>Hanseniaspora</taxon>
    </lineage>
</organism>
<dbReference type="InterPro" id="IPR001248">
    <property type="entry name" value="Pur-cyt_permease"/>
</dbReference>
<feature type="transmembrane region" description="Helical" evidence="7">
    <location>
        <begin position="270"/>
        <end position="293"/>
    </location>
</feature>
<keyword evidence="4 7" id="KW-1133">Transmembrane helix</keyword>
<evidence type="ECO:0000256" key="1">
    <source>
        <dbReference type="ARBA" id="ARBA00004141"/>
    </source>
</evidence>
<dbReference type="AlphaFoldDB" id="A0A1E5RIT0"/>
<dbReference type="InterPro" id="IPR045225">
    <property type="entry name" value="Uracil/uridine/allantoin_perm"/>
</dbReference>
<reference evidence="9" key="1">
    <citation type="journal article" date="2016" name="Genome Announc.">
        <title>Genome sequences of three species of Hanseniaspora isolated from spontaneous wine fermentations.</title>
        <authorList>
            <person name="Sternes P.R."/>
            <person name="Lee D."/>
            <person name="Kutyna D.R."/>
            <person name="Borneman A.R."/>
        </authorList>
    </citation>
    <scope>NUCLEOTIDE SEQUENCE [LARGE SCALE GENOMIC DNA]</scope>
    <source>
        <strain evidence="9">AWRI3580</strain>
    </source>
</reference>
<protein>
    <submittedName>
        <fullName evidence="8">Thiamine transporter</fullName>
    </submittedName>
</protein>
<dbReference type="VEuPathDB" id="FungiDB:AWRI3580_g2551"/>
<evidence type="ECO:0000256" key="3">
    <source>
        <dbReference type="ARBA" id="ARBA00022692"/>
    </source>
</evidence>
<proteinExistence type="inferred from homology"/>
<feature type="transmembrane region" description="Helical" evidence="7">
    <location>
        <begin position="194"/>
        <end position="216"/>
    </location>
</feature>
<dbReference type="Gene3D" id="1.10.4160.10">
    <property type="entry name" value="Hydantoin permease"/>
    <property type="match status" value="1"/>
</dbReference>
<dbReference type="GO" id="GO:0015205">
    <property type="term" value="F:nucleobase transmembrane transporter activity"/>
    <property type="evidence" value="ECO:0007669"/>
    <property type="project" value="TreeGrafter"/>
</dbReference>
<evidence type="ECO:0000256" key="5">
    <source>
        <dbReference type="ARBA" id="ARBA00023136"/>
    </source>
</evidence>
<dbReference type="EMBL" id="LPNN01000005">
    <property type="protein sequence ID" value="OEJ86818.1"/>
    <property type="molecule type" value="Genomic_DNA"/>
</dbReference>
<keyword evidence="9" id="KW-1185">Reference proteome</keyword>
<dbReference type="GO" id="GO:0005886">
    <property type="term" value="C:plasma membrane"/>
    <property type="evidence" value="ECO:0007669"/>
    <property type="project" value="TreeGrafter"/>
</dbReference>
<keyword evidence="5 7" id="KW-0472">Membrane</keyword>
<dbReference type="OrthoDB" id="2018619at2759"/>
<dbReference type="InterPro" id="IPR012681">
    <property type="entry name" value="NCS1"/>
</dbReference>
<evidence type="ECO:0000256" key="2">
    <source>
        <dbReference type="ARBA" id="ARBA00008974"/>
    </source>
</evidence>
<feature type="transmembrane region" description="Helical" evidence="7">
    <location>
        <begin position="443"/>
        <end position="463"/>
    </location>
</feature>
<dbReference type="PANTHER" id="PTHR30618:SF15">
    <property type="entry name" value="NICOTINAMIDE RIBOSIDE TRANSPORTER 1-RELATED"/>
    <property type="match status" value="1"/>
</dbReference>
<dbReference type="NCBIfam" id="TIGR00800">
    <property type="entry name" value="ncs1"/>
    <property type="match status" value="1"/>
</dbReference>
<gene>
    <name evidence="8" type="ORF">AWRI3580_g2551</name>
</gene>
<feature type="transmembrane region" description="Helical" evidence="7">
    <location>
        <begin position="111"/>
        <end position="129"/>
    </location>
</feature>
<comment type="subcellular location">
    <subcellularLocation>
        <location evidence="1">Membrane</location>
        <topology evidence="1">Multi-pass membrane protein</topology>
    </subcellularLocation>
</comment>
<feature type="transmembrane region" description="Helical" evidence="7">
    <location>
        <begin position="395"/>
        <end position="415"/>
    </location>
</feature>
<comment type="similarity">
    <text evidence="2">Belongs to the purine-cytosine permease (2.A.39) family.</text>
</comment>
<feature type="transmembrane region" description="Helical" evidence="7">
    <location>
        <begin position="73"/>
        <end position="91"/>
    </location>
</feature>
<feature type="region of interest" description="Disordered" evidence="6">
    <location>
        <begin position="543"/>
        <end position="610"/>
    </location>
</feature>
<accession>A0A1E5RIT0</accession>
<evidence type="ECO:0000313" key="9">
    <source>
        <dbReference type="Proteomes" id="UP000095358"/>
    </source>
</evidence>
<evidence type="ECO:0000256" key="4">
    <source>
        <dbReference type="ARBA" id="ARBA00022989"/>
    </source>
</evidence>